<feature type="region of interest" description="Disordered" evidence="1">
    <location>
        <begin position="115"/>
        <end position="144"/>
    </location>
</feature>
<dbReference type="Pfam" id="PF23847">
    <property type="entry name" value="DUF7211"/>
    <property type="match status" value="1"/>
</dbReference>
<dbReference type="InterPro" id="IPR055635">
    <property type="entry name" value="DUF7211"/>
</dbReference>
<protein>
    <submittedName>
        <fullName evidence="2">Uncharacterized protein</fullName>
    </submittedName>
</protein>
<organism evidence="2 3">
    <name type="scientific">Streptomyces phage Bing</name>
    <dbReference type="NCBI Taxonomy" id="2079427"/>
    <lineage>
        <taxon>Viruses</taxon>
        <taxon>Duplodnaviria</taxon>
        <taxon>Heunggongvirae</taxon>
        <taxon>Uroviricota</taxon>
        <taxon>Caudoviricetes</taxon>
        <taxon>Bingvirus</taxon>
        <taxon>Bingvirus bing</taxon>
    </lineage>
</organism>
<reference evidence="3" key="1">
    <citation type="submission" date="2018-01" db="EMBL/GenBank/DDBJ databases">
        <authorList>
            <person name="Wardenburg K.E."/>
            <person name="Rana S."/>
            <person name="Felix E."/>
            <person name="Puentes R.J."/>
            <person name="Shaffer C.D."/>
            <person name="Weston-Hafer K.A."/>
            <person name="Russell D.A."/>
            <person name="Pope W.H."/>
            <person name="Jacobs-Sera D."/>
            <person name="Hendrix R.W."/>
            <person name="Hatfull G.F."/>
        </authorList>
    </citation>
    <scope>NUCLEOTIDE SEQUENCE [LARGE SCALE GENOMIC DNA]</scope>
</reference>
<evidence type="ECO:0000313" key="3">
    <source>
        <dbReference type="Proteomes" id="UP000241360"/>
    </source>
</evidence>
<name>A0A2L1IW88_9CAUD</name>
<evidence type="ECO:0000256" key="1">
    <source>
        <dbReference type="SAM" id="MobiDB-lite"/>
    </source>
</evidence>
<dbReference type="OrthoDB" id="22275at10239"/>
<evidence type="ECO:0000313" key="2">
    <source>
        <dbReference type="EMBL" id="AVD99432.1"/>
    </source>
</evidence>
<feature type="compositionally biased region" description="Basic and acidic residues" evidence="1">
    <location>
        <begin position="115"/>
        <end position="125"/>
    </location>
</feature>
<dbReference type="Proteomes" id="UP000241360">
    <property type="component" value="Segment"/>
</dbReference>
<feature type="compositionally biased region" description="Basic residues" evidence="1">
    <location>
        <begin position="57"/>
        <end position="73"/>
    </location>
</feature>
<keyword evidence="3" id="KW-1185">Reference proteome</keyword>
<dbReference type="EMBL" id="MG757154">
    <property type="protein sequence ID" value="AVD99432.1"/>
    <property type="molecule type" value="Genomic_DNA"/>
</dbReference>
<feature type="region of interest" description="Disordered" evidence="1">
    <location>
        <begin position="29"/>
        <end position="77"/>
    </location>
</feature>
<proteinExistence type="predicted"/>
<accession>A0A2L1IW88</accession>
<gene>
    <name evidence="2" type="ORF">SEA_BING_10</name>
</gene>
<sequence length="164" mass="18342">MRDFSAYEKPSLDDLAHYGVKGMKWGVRRAERDAPNSRYSSVNRAKDRKTHGDKGVKRINRRLNKGQTLKKARARETTRKTALVTGAAATAAALKVAGPVLMQSIAVRAERNRARAEYDRSEAEIHNIGTSGKYGVDGKQFKPNKQGVYNIYSEGGVKDFQRWS</sequence>